<evidence type="ECO:0000256" key="6">
    <source>
        <dbReference type="ARBA" id="ARBA00023136"/>
    </source>
</evidence>
<evidence type="ECO:0000259" key="9">
    <source>
        <dbReference type="PROSITE" id="PS50850"/>
    </source>
</evidence>
<keyword evidence="3 7" id="KW-0813">Transport</keyword>
<evidence type="ECO:0000256" key="3">
    <source>
        <dbReference type="ARBA" id="ARBA00022448"/>
    </source>
</evidence>
<feature type="transmembrane region" description="Helical" evidence="8">
    <location>
        <begin position="269"/>
        <end position="292"/>
    </location>
</feature>
<dbReference type="PATRIC" id="fig|29311.18.peg.1431"/>
<dbReference type="PRINTS" id="PR00171">
    <property type="entry name" value="SUGRTRNSPORT"/>
</dbReference>
<dbReference type="InterPro" id="IPR036259">
    <property type="entry name" value="MFS_trans_sf"/>
</dbReference>
<evidence type="ECO:0000256" key="5">
    <source>
        <dbReference type="ARBA" id="ARBA00022989"/>
    </source>
</evidence>
<feature type="transmembrane region" description="Helical" evidence="8">
    <location>
        <begin position="304"/>
        <end position="328"/>
    </location>
</feature>
<evidence type="ECO:0000256" key="4">
    <source>
        <dbReference type="ARBA" id="ARBA00022692"/>
    </source>
</evidence>
<dbReference type="Proteomes" id="UP000036334">
    <property type="component" value="Unassembled WGS sequence"/>
</dbReference>
<feature type="transmembrane region" description="Helical" evidence="8">
    <location>
        <begin position="66"/>
        <end position="84"/>
    </location>
</feature>
<feature type="transmembrane region" description="Helical" evidence="8">
    <location>
        <begin position="120"/>
        <end position="141"/>
    </location>
</feature>
<dbReference type="InterPro" id="IPR020846">
    <property type="entry name" value="MFS_dom"/>
</dbReference>
<dbReference type="InterPro" id="IPR005829">
    <property type="entry name" value="Sugar_transporter_CS"/>
</dbReference>
<proteinExistence type="inferred from homology"/>
<dbReference type="SUPFAM" id="SSF103473">
    <property type="entry name" value="MFS general substrate transporter"/>
    <property type="match status" value="1"/>
</dbReference>
<dbReference type="NCBIfam" id="TIGR00879">
    <property type="entry name" value="SP"/>
    <property type="match status" value="1"/>
</dbReference>
<protein>
    <recommendedName>
        <fullName evidence="9">Major facilitator superfamily (MFS) profile domain-containing protein</fullName>
    </recommendedName>
</protein>
<evidence type="ECO:0000256" key="2">
    <source>
        <dbReference type="ARBA" id="ARBA00010992"/>
    </source>
</evidence>
<dbReference type="Gene3D" id="1.20.1250.20">
    <property type="entry name" value="MFS general substrate transporter like domains"/>
    <property type="match status" value="1"/>
</dbReference>
<keyword evidence="5 8" id="KW-1133">Transmembrane helix</keyword>
<dbReference type="PANTHER" id="PTHR48020:SF12">
    <property type="entry name" value="PROTON MYO-INOSITOL COTRANSPORTER"/>
    <property type="match status" value="1"/>
</dbReference>
<dbReference type="InterPro" id="IPR003663">
    <property type="entry name" value="Sugar/inositol_transpt"/>
</dbReference>
<dbReference type="AlphaFoldDB" id="A0A0I9U8G5"/>
<organism evidence="10 11">
    <name type="scientific">Mycobacterium haemophilum</name>
    <dbReference type="NCBI Taxonomy" id="29311"/>
    <lineage>
        <taxon>Bacteria</taxon>
        <taxon>Bacillati</taxon>
        <taxon>Actinomycetota</taxon>
        <taxon>Actinomycetes</taxon>
        <taxon>Mycobacteriales</taxon>
        <taxon>Mycobacteriaceae</taxon>
        <taxon>Mycobacterium</taxon>
    </lineage>
</organism>
<dbReference type="PROSITE" id="PS00217">
    <property type="entry name" value="SUGAR_TRANSPORT_2"/>
    <property type="match status" value="1"/>
</dbReference>
<name>A0A0I9U8G5_9MYCO</name>
<dbReference type="InterPro" id="IPR050814">
    <property type="entry name" value="Myo-inositol_Transporter"/>
</dbReference>
<feature type="transmembrane region" description="Helical" evidence="8">
    <location>
        <begin position="337"/>
        <end position="359"/>
    </location>
</feature>
<feature type="transmembrane region" description="Helical" evidence="8">
    <location>
        <begin position="96"/>
        <end position="114"/>
    </location>
</feature>
<dbReference type="GO" id="GO:0022857">
    <property type="term" value="F:transmembrane transporter activity"/>
    <property type="evidence" value="ECO:0007669"/>
    <property type="project" value="InterPro"/>
</dbReference>
<keyword evidence="11" id="KW-1185">Reference proteome</keyword>
<comment type="caution">
    <text evidence="10">The sequence shown here is derived from an EMBL/GenBank/DDBJ whole genome shotgun (WGS) entry which is preliminary data.</text>
</comment>
<evidence type="ECO:0000256" key="7">
    <source>
        <dbReference type="RuleBase" id="RU003346"/>
    </source>
</evidence>
<feature type="transmembrane region" description="Helical" evidence="8">
    <location>
        <begin position="432"/>
        <end position="449"/>
    </location>
</feature>
<evidence type="ECO:0000256" key="1">
    <source>
        <dbReference type="ARBA" id="ARBA00004651"/>
    </source>
</evidence>
<accession>A0A0I9U8G5</accession>
<dbReference type="EMBL" id="LDPR01000005">
    <property type="protein sequence ID" value="KLO37523.1"/>
    <property type="molecule type" value="Genomic_DNA"/>
</dbReference>
<dbReference type="Pfam" id="PF00083">
    <property type="entry name" value="Sugar_tr"/>
    <property type="match status" value="1"/>
</dbReference>
<dbReference type="PANTHER" id="PTHR48020">
    <property type="entry name" value="PROTON MYO-INOSITOL COTRANSPORTER"/>
    <property type="match status" value="1"/>
</dbReference>
<feature type="transmembrane region" description="Helical" evidence="8">
    <location>
        <begin position="185"/>
        <end position="207"/>
    </location>
</feature>
<feature type="transmembrane region" description="Helical" evidence="8">
    <location>
        <begin position="365"/>
        <end position="391"/>
    </location>
</feature>
<evidence type="ECO:0000313" key="11">
    <source>
        <dbReference type="Proteomes" id="UP000036334"/>
    </source>
</evidence>
<comment type="similarity">
    <text evidence="2 7">Belongs to the major facilitator superfamily. Sugar transporter (TC 2.A.1.1) family.</text>
</comment>
<feature type="transmembrane region" description="Helical" evidence="8">
    <location>
        <begin position="403"/>
        <end position="426"/>
    </location>
</feature>
<feature type="transmembrane region" description="Helical" evidence="8">
    <location>
        <begin position="153"/>
        <end position="179"/>
    </location>
</feature>
<feature type="domain" description="Major facilitator superfamily (MFS) profile" evidence="9">
    <location>
        <begin position="24"/>
        <end position="456"/>
    </location>
</feature>
<dbReference type="GO" id="GO:0005886">
    <property type="term" value="C:plasma membrane"/>
    <property type="evidence" value="ECO:0007669"/>
    <property type="project" value="UniProtKB-SubCell"/>
</dbReference>
<keyword evidence="4 8" id="KW-0812">Transmembrane</keyword>
<evidence type="ECO:0000313" key="10">
    <source>
        <dbReference type="EMBL" id="KLO37523.1"/>
    </source>
</evidence>
<sequence length="489" mass="51945">MYTVHVTTPSRSGPAQSAPRLALVTFIATLGGLLFGYDTAVISGALPYMIRPASQGGLGLSPAQEGIVTASLVLGAAFGAITGGRLSDRQGRKRSIMTLAIVFFIGAIGCTLAPNTAVMMAARFILGLAVGGASATVPVFLAELAPVARRGQLVAVNDLMIVSGQLIAYTSNAILGAVFHSSGHVWRWMLMLASLPAVALWFGMLLVPESARWFASKGRIDEARASLARTRPTALVESELAELEETARRDAQIGSGNFSDLRTPWIRKLVVLGISIAFLSQTTGVNSIMYFAPTVLIATGLDTQASLVATIATGAVSVLASLIGIYFLHRGAGRRPIIITGQAGLTAALALIGVFFLMPECTARSYLVLAGMLVFLFFMQACIGTIFWLLLAEIFPLRIRGVATGLAVSFVWIANTIVSLVFPVLLTRIQGNTFFLLAAINIGTLVFYIKAIPETKGRSLECVEEELTTRFTAAVCDVDRRVRCAGISR</sequence>
<dbReference type="InterPro" id="IPR005828">
    <property type="entry name" value="MFS_sugar_transport-like"/>
</dbReference>
<feature type="transmembrane region" description="Helical" evidence="8">
    <location>
        <begin position="21"/>
        <end position="46"/>
    </location>
</feature>
<reference evidence="10 11" key="1">
    <citation type="submission" date="2015-05" db="EMBL/GenBank/DDBJ databases">
        <title>Genome sequence of Mycobacterium haemophilum.</title>
        <authorList>
            <person name="Greninger A.L."/>
            <person name="Cunningham G."/>
            <person name="Miller S."/>
        </authorList>
    </citation>
    <scope>NUCLEOTIDE SEQUENCE [LARGE SCALE GENOMIC DNA]</scope>
    <source>
        <strain evidence="11">UC1</strain>
    </source>
</reference>
<evidence type="ECO:0000256" key="8">
    <source>
        <dbReference type="SAM" id="Phobius"/>
    </source>
</evidence>
<comment type="subcellular location">
    <subcellularLocation>
        <location evidence="1">Cell membrane</location>
        <topology evidence="1">Multi-pass membrane protein</topology>
    </subcellularLocation>
</comment>
<dbReference type="PROSITE" id="PS50850">
    <property type="entry name" value="MFS"/>
    <property type="match status" value="1"/>
</dbReference>
<keyword evidence="6 8" id="KW-0472">Membrane</keyword>
<gene>
    <name evidence="10" type="ORF">ABH38_08785</name>
</gene>